<comment type="similarity">
    <text evidence="13">Belongs to the protein kinase superfamily. Ser/Thr protein kinase family. Aurora subfamily.</text>
</comment>
<keyword evidence="4 13" id="KW-0808">Transferase</keyword>
<dbReference type="GO" id="GO:0090266">
    <property type="term" value="P:regulation of mitotic cell cycle spindle assembly checkpoint"/>
    <property type="evidence" value="ECO:0007669"/>
    <property type="project" value="UniProtKB-ARBA"/>
</dbReference>
<evidence type="ECO:0000256" key="1">
    <source>
        <dbReference type="ARBA" id="ARBA00012513"/>
    </source>
</evidence>
<feature type="non-terminal residue" evidence="15">
    <location>
        <position position="1"/>
    </location>
</feature>
<dbReference type="OrthoDB" id="377346at2759"/>
<dbReference type="Proteomes" id="UP000077315">
    <property type="component" value="Unassembled WGS sequence"/>
</dbReference>
<evidence type="ECO:0000256" key="7">
    <source>
        <dbReference type="ARBA" id="ARBA00022840"/>
    </source>
</evidence>
<evidence type="ECO:0000256" key="10">
    <source>
        <dbReference type="PIRSR" id="PIRSR630616-1"/>
    </source>
</evidence>
<feature type="binding site" evidence="11">
    <location>
        <position position="38"/>
    </location>
    <ligand>
        <name>ATP</name>
        <dbReference type="ChEBI" id="CHEBI:30616"/>
    </ligand>
</feature>
<dbReference type="PIRSF" id="PIRSF000654">
    <property type="entry name" value="Integrin-linked_kinase"/>
    <property type="match status" value="1"/>
</dbReference>
<feature type="active site" description="Proton acceptor" evidence="10">
    <location>
        <position position="132"/>
    </location>
</feature>
<dbReference type="FunFam" id="1.10.510.10:FF:000235">
    <property type="entry name" value="Serine/threonine-protein kinase ark1"/>
    <property type="match status" value="1"/>
</dbReference>
<dbReference type="SUPFAM" id="SSF56112">
    <property type="entry name" value="Protein kinase-like (PK-like)"/>
    <property type="match status" value="1"/>
</dbReference>
<dbReference type="InParanoid" id="A0A167QSM2"/>
<dbReference type="GeneID" id="28992709"/>
<feature type="binding site" evidence="11">
    <location>
        <position position="19"/>
    </location>
    <ligand>
        <name>ATP</name>
        <dbReference type="ChEBI" id="CHEBI:30616"/>
    </ligand>
</feature>
<evidence type="ECO:0000313" key="15">
    <source>
        <dbReference type="EMBL" id="OAD80191.1"/>
    </source>
</evidence>
<evidence type="ECO:0000256" key="11">
    <source>
        <dbReference type="PIRSR" id="PIRSR630616-2"/>
    </source>
</evidence>
<dbReference type="SMART" id="SM00220">
    <property type="entry name" value="S_TKc"/>
    <property type="match status" value="1"/>
</dbReference>
<dbReference type="PROSITE" id="PS00108">
    <property type="entry name" value="PROTEIN_KINASE_ST"/>
    <property type="match status" value="1"/>
</dbReference>
<dbReference type="GO" id="GO:0000776">
    <property type="term" value="C:kinetochore"/>
    <property type="evidence" value="ECO:0007669"/>
    <property type="project" value="UniProtKB-ARBA"/>
</dbReference>
<dbReference type="GO" id="GO:0051233">
    <property type="term" value="C:spindle midzone"/>
    <property type="evidence" value="ECO:0007669"/>
    <property type="project" value="UniProtKB-ARBA"/>
</dbReference>
<organism evidence="15 16">
    <name type="scientific">Phycomyces blakesleeanus (strain ATCC 8743b / DSM 1359 / FGSC 10004 / NBRC 33097 / NRRL 1555)</name>
    <dbReference type="NCBI Taxonomy" id="763407"/>
    <lineage>
        <taxon>Eukaryota</taxon>
        <taxon>Fungi</taxon>
        <taxon>Fungi incertae sedis</taxon>
        <taxon>Mucoromycota</taxon>
        <taxon>Mucoromycotina</taxon>
        <taxon>Mucoromycetes</taxon>
        <taxon>Mucorales</taxon>
        <taxon>Phycomycetaceae</taxon>
        <taxon>Phycomyces</taxon>
    </lineage>
</organism>
<dbReference type="EMBL" id="KV440972">
    <property type="protein sequence ID" value="OAD80191.1"/>
    <property type="molecule type" value="Genomic_DNA"/>
</dbReference>
<comment type="catalytic activity">
    <reaction evidence="8 13">
        <text>L-threonyl-[protein] + ATP = O-phospho-L-threonyl-[protein] + ADP + H(+)</text>
        <dbReference type="Rhea" id="RHEA:46608"/>
        <dbReference type="Rhea" id="RHEA-COMP:11060"/>
        <dbReference type="Rhea" id="RHEA-COMP:11605"/>
        <dbReference type="ChEBI" id="CHEBI:15378"/>
        <dbReference type="ChEBI" id="CHEBI:30013"/>
        <dbReference type="ChEBI" id="CHEBI:30616"/>
        <dbReference type="ChEBI" id="CHEBI:61977"/>
        <dbReference type="ChEBI" id="CHEBI:456216"/>
        <dbReference type="EC" id="2.7.11.1"/>
    </reaction>
</comment>
<keyword evidence="7 11" id="KW-0067">ATP-binding</keyword>
<gene>
    <name evidence="15" type="primary">ARK2</name>
    <name evidence="15" type="ORF">PHYBLDRAFT_14714</name>
</gene>
<dbReference type="GO" id="GO:0008608">
    <property type="term" value="P:attachment of spindle microtubules to kinetochore"/>
    <property type="evidence" value="ECO:0007669"/>
    <property type="project" value="UniProtKB-ARBA"/>
</dbReference>
<reference evidence="16" key="1">
    <citation type="submission" date="2015-06" db="EMBL/GenBank/DDBJ databases">
        <title>Expansion of signal transduction pathways in fungi by whole-genome duplication.</title>
        <authorList>
            <consortium name="DOE Joint Genome Institute"/>
            <person name="Corrochano L.M."/>
            <person name="Kuo A."/>
            <person name="Marcet-Houben M."/>
            <person name="Polaino S."/>
            <person name="Salamov A."/>
            <person name="Villalobos J.M."/>
            <person name="Alvarez M.I."/>
            <person name="Avalos J."/>
            <person name="Benito E.P."/>
            <person name="Benoit I."/>
            <person name="Burger G."/>
            <person name="Camino L.P."/>
            <person name="Canovas D."/>
            <person name="Cerda-Olmedo E."/>
            <person name="Cheng J.-F."/>
            <person name="Dominguez A."/>
            <person name="Elias M."/>
            <person name="Eslava A.P."/>
            <person name="Glaser F."/>
            <person name="Grimwood J."/>
            <person name="Gutierrez G."/>
            <person name="Heitman J."/>
            <person name="Henrissat B."/>
            <person name="Iturriaga E.A."/>
            <person name="Lang B.F."/>
            <person name="Lavin J.L."/>
            <person name="Lee S."/>
            <person name="Li W."/>
            <person name="Lindquist E."/>
            <person name="Lopez-Garcia S."/>
            <person name="Luque E.M."/>
            <person name="Marcos A.T."/>
            <person name="Martin J."/>
            <person name="McCluskey K."/>
            <person name="Medina H.R."/>
            <person name="Miralles-Duran A."/>
            <person name="Miyazaki A."/>
            <person name="Munoz-Torres E."/>
            <person name="Oguiza J.A."/>
            <person name="Ohm R."/>
            <person name="Olmedo M."/>
            <person name="Orejas M."/>
            <person name="Ortiz-Castellanos L."/>
            <person name="Pisabarro A.G."/>
            <person name="Rodriguez-Romero J."/>
            <person name="Ruiz-Herrera J."/>
            <person name="Ruiz-Vazquez R."/>
            <person name="Sanz C."/>
            <person name="Schackwitz W."/>
            <person name="Schmutz J."/>
            <person name="Shahriari M."/>
            <person name="Shelest E."/>
            <person name="Silva-Franco F."/>
            <person name="Soanes D."/>
            <person name="Syed K."/>
            <person name="Tagua V.G."/>
            <person name="Talbot N.J."/>
            <person name="Thon M."/>
            <person name="De vries R.P."/>
            <person name="Wiebenga A."/>
            <person name="Yadav J.S."/>
            <person name="Braun E.L."/>
            <person name="Baker S."/>
            <person name="Garre V."/>
            <person name="Horwitz B."/>
            <person name="Torres-Martinez S."/>
            <person name="Idnurm A."/>
            <person name="Herrera-Estrella A."/>
            <person name="Gabaldon T."/>
            <person name="Grigoriev I.V."/>
        </authorList>
    </citation>
    <scope>NUCLEOTIDE SEQUENCE [LARGE SCALE GENOMIC DNA]</scope>
    <source>
        <strain evidence="16">NRRL 1555(-)</strain>
    </source>
</reference>
<evidence type="ECO:0000256" key="13">
    <source>
        <dbReference type="RuleBase" id="RU367134"/>
    </source>
</evidence>
<keyword evidence="3 13" id="KW-0723">Serine/threonine-protein kinase</keyword>
<dbReference type="GO" id="GO:1902115">
    <property type="term" value="P:regulation of organelle assembly"/>
    <property type="evidence" value="ECO:0007669"/>
    <property type="project" value="UniProtKB-ARBA"/>
</dbReference>
<evidence type="ECO:0000259" key="14">
    <source>
        <dbReference type="PROSITE" id="PS50011"/>
    </source>
</evidence>
<protein>
    <recommendedName>
        <fullName evidence="2 13">Aurora kinase</fullName>
        <ecNumber evidence="1 13">2.7.11.1</ecNumber>
    </recommendedName>
</protein>
<dbReference type="GO" id="GO:0032465">
    <property type="term" value="P:regulation of cytokinesis"/>
    <property type="evidence" value="ECO:0007669"/>
    <property type="project" value="UniProtKB-ARBA"/>
</dbReference>
<feature type="binding site" evidence="11">
    <location>
        <begin position="136"/>
        <end position="137"/>
    </location>
    <ligand>
        <name>ATP</name>
        <dbReference type="ChEBI" id="CHEBI:30616"/>
    </ligand>
</feature>
<keyword evidence="6 13" id="KW-0418">Kinase</keyword>
<evidence type="ECO:0000256" key="3">
    <source>
        <dbReference type="ARBA" id="ARBA00022527"/>
    </source>
</evidence>
<dbReference type="PANTHER" id="PTHR24350">
    <property type="entry name" value="SERINE/THREONINE-PROTEIN KINASE IAL-RELATED"/>
    <property type="match status" value="1"/>
</dbReference>
<name>A0A167QSM2_PHYB8</name>
<dbReference type="InterPro" id="IPR008271">
    <property type="entry name" value="Ser/Thr_kinase_AS"/>
</dbReference>
<dbReference type="VEuPathDB" id="FungiDB:PHYBLDRAFT_14714"/>
<evidence type="ECO:0000256" key="5">
    <source>
        <dbReference type="ARBA" id="ARBA00022741"/>
    </source>
</evidence>
<evidence type="ECO:0000256" key="6">
    <source>
        <dbReference type="ARBA" id="ARBA00022777"/>
    </source>
</evidence>
<dbReference type="STRING" id="763407.A0A167QSM2"/>
<dbReference type="InterPro" id="IPR000719">
    <property type="entry name" value="Prot_kinase_dom"/>
</dbReference>
<dbReference type="Pfam" id="PF00069">
    <property type="entry name" value="Pkinase"/>
    <property type="match status" value="1"/>
</dbReference>
<keyword evidence="5 11" id="KW-0547">Nucleotide-binding</keyword>
<dbReference type="InterPro" id="IPR030616">
    <property type="entry name" value="Aur-like"/>
</dbReference>
<dbReference type="GO" id="GO:0072479">
    <property type="term" value="P:response to mitotic cell cycle spindle assembly checkpoint signaling"/>
    <property type="evidence" value="ECO:0007669"/>
    <property type="project" value="UniProtKB-ARBA"/>
</dbReference>
<dbReference type="FunFam" id="3.30.200.20:FF:000042">
    <property type="entry name" value="Aurora kinase A"/>
    <property type="match status" value="1"/>
</dbReference>
<keyword evidence="16" id="KW-1185">Reference proteome</keyword>
<evidence type="ECO:0000313" key="16">
    <source>
        <dbReference type="Proteomes" id="UP000077315"/>
    </source>
</evidence>
<evidence type="ECO:0000256" key="9">
    <source>
        <dbReference type="ARBA" id="ARBA00048679"/>
    </source>
</evidence>
<evidence type="ECO:0000256" key="8">
    <source>
        <dbReference type="ARBA" id="ARBA00047899"/>
    </source>
</evidence>
<dbReference type="EC" id="2.7.11.1" evidence="1 13"/>
<dbReference type="GO" id="GO:0004674">
    <property type="term" value="F:protein serine/threonine kinase activity"/>
    <property type="evidence" value="ECO:0007669"/>
    <property type="project" value="UniProtKB-KW"/>
</dbReference>
<feature type="cross-link" description="Glycyl lysine isopeptide (Lys-Gly) (interchain with G-Cter in SUMO2)" evidence="12">
    <location>
        <position position="134"/>
    </location>
</feature>
<feature type="domain" description="Protein kinase" evidence="14">
    <location>
        <begin position="9"/>
        <end position="255"/>
    </location>
</feature>
<accession>A0A167QSM2</accession>
<dbReference type="PROSITE" id="PS50011">
    <property type="entry name" value="PROTEIN_KINASE_DOM"/>
    <property type="match status" value="1"/>
</dbReference>
<comment type="catalytic activity">
    <reaction evidence="9 13">
        <text>L-seryl-[protein] + ATP = O-phospho-L-seryl-[protein] + ADP + H(+)</text>
        <dbReference type="Rhea" id="RHEA:17989"/>
        <dbReference type="Rhea" id="RHEA-COMP:9863"/>
        <dbReference type="Rhea" id="RHEA-COMP:11604"/>
        <dbReference type="ChEBI" id="CHEBI:15378"/>
        <dbReference type="ChEBI" id="CHEBI:29999"/>
        <dbReference type="ChEBI" id="CHEBI:30616"/>
        <dbReference type="ChEBI" id="CHEBI:83421"/>
        <dbReference type="ChEBI" id="CHEBI:456216"/>
        <dbReference type="EC" id="2.7.11.1"/>
    </reaction>
</comment>
<evidence type="ECO:0000256" key="12">
    <source>
        <dbReference type="PIRSR" id="PIRSR630616-3"/>
    </source>
</evidence>
<evidence type="ECO:0000256" key="2">
    <source>
        <dbReference type="ARBA" id="ARBA00021157"/>
    </source>
</evidence>
<dbReference type="CDD" id="cd14007">
    <property type="entry name" value="STKc_Aurora"/>
    <property type="match status" value="1"/>
</dbReference>
<proteinExistence type="inferred from homology"/>
<dbReference type="SMR" id="A0A167QSM2"/>
<sequence length="255" mass="29552">SRTWKVSDFEVGNTIGTGKLGKVYVAREKKSQHVVALKSMLKKDMLEANVVQFLKREIEIHSHLNHPNILPMYGYFHDQEHVYIVLEHCTQGDLYLHLQNDGPFEEDTVAKYIGQLARALKYLHGFHIMHRDIKPENVLIDHNGQLKLADFGWAVQDKGRRATFCGTLDYLSPEMIETQIHNEKVDIWSLGVLCYELLVGTPPFEVIDSVTYTYMRIKQVDLKFPPYISLEARRFITKASIFFEEQDNILLMSIL</sequence>
<feature type="binding site" evidence="11">
    <location>
        <position position="150"/>
    </location>
    <ligand>
        <name>ATP</name>
        <dbReference type="ChEBI" id="CHEBI:30616"/>
    </ligand>
</feature>
<dbReference type="InterPro" id="IPR011009">
    <property type="entry name" value="Kinase-like_dom_sf"/>
</dbReference>
<dbReference type="Gene3D" id="1.10.510.10">
    <property type="entry name" value="Transferase(Phosphotransferase) domain 1"/>
    <property type="match status" value="1"/>
</dbReference>
<dbReference type="GO" id="GO:0032133">
    <property type="term" value="C:chromosome passenger complex"/>
    <property type="evidence" value="ECO:0007669"/>
    <property type="project" value="UniProtKB-ARBA"/>
</dbReference>
<dbReference type="AlphaFoldDB" id="A0A167QSM2"/>
<dbReference type="GO" id="GO:0005524">
    <property type="term" value="F:ATP binding"/>
    <property type="evidence" value="ECO:0007669"/>
    <property type="project" value="UniProtKB-UniRule"/>
</dbReference>
<dbReference type="RefSeq" id="XP_018298231.1">
    <property type="nucleotide sequence ID" value="XM_018431803.1"/>
</dbReference>
<dbReference type="GO" id="GO:0045143">
    <property type="term" value="P:homologous chromosome segregation"/>
    <property type="evidence" value="ECO:0007669"/>
    <property type="project" value="UniProtKB-ARBA"/>
</dbReference>
<dbReference type="GO" id="GO:0044779">
    <property type="term" value="P:meiotic spindle checkpoint signaling"/>
    <property type="evidence" value="ECO:0007669"/>
    <property type="project" value="UniProtKB-ARBA"/>
</dbReference>
<evidence type="ECO:0000256" key="4">
    <source>
        <dbReference type="ARBA" id="ARBA00022679"/>
    </source>
</evidence>